<dbReference type="InterPro" id="IPR011990">
    <property type="entry name" value="TPR-like_helical_dom_sf"/>
</dbReference>
<sequence>MKKKLYTVALAVLTVFASGCQEDFLEEKPTQQLSLEQIREAAKTDPTLYNSFVSGLYSTMYTPGTGGTTGHDDFGQKGFDIFADMLASDMVLAGTTYGWYSGIARYQVTKDFTVNQTYTPWRYYYRVIRSANTLIDLLGGNDAVQPDTNTKQLMGQAKAMRAYAYFYLAQFYSKGYGDGTEKILPVYTSTSMPNQPKSTSAEVYNLMVSDLEAAIVALEGYTRDTKNKVDQHVAKGLLAYVLAARGSQADLQRVVTLTNDIISASTYRVLNPNEVVAQFDAAGQITNRTTAGFNNVAAPSWIWGMDLVLDYGLNLISWWGQVDVFSYSYAWAGDPKTIDRSLYDAIRPGDIRKGQFHATNLQPRNKFFHPDRVIGKQRFMETDYVYMRLEEMILLNAEAKARLNQDGPAREMLKTLLAKRFTSASDYAYVDDLSGQALKDEIHLQTRIELWGEGKSYLSLKRNKRTVKRGSNHLFEAGNSFAWDSDEMTFDIPQAEVLNNPVLND</sequence>
<evidence type="ECO:0000256" key="5">
    <source>
        <dbReference type="ARBA" id="ARBA00023237"/>
    </source>
</evidence>
<keyword evidence="10" id="KW-1185">Reference proteome</keyword>
<evidence type="ECO:0000256" key="1">
    <source>
        <dbReference type="ARBA" id="ARBA00004442"/>
    </source>
</evidence>
<dbReference type="EMBL" id="JBHSYQ010000001">
    <property type="protein sequence ID" value="MFC6996104.1"/>
    <property type="molecule type" value="Genomic_DNA"/>
</dbReference>
<keyword evidence="5" id="KW-0998">Cell outer membrane</keyword>
<feature type="chain" id="PRO_5046990253" evidence="6">
    <location>
        <begin position="18"/>
        <end position="505"/>
    </location>
</feature>
<feature type="domain" description="RagB/SusD" evidence="7">
    <location>
        <begin position="353"/>
        <end position="470"/>
    </location>
</feature>
<dbReference type="Pfam" id="PF14322">
    <property type="entry name" value="SusD-like_3"/>
    <property type="match status" value="1"/>
</dbReference>
<evidence type="ECO:0000259" key="7">
    <source>
        <dbReference type="Pfam" id="PF07980"/>
    </source>
</evidence>
<dbReference type="InterPro" id="IPR033985">
    <property type="entry name" value="SusD-like_N"/>
</dbReference>
<dbReference type="SUPFAM" id="SSF48452">
    <property type="entry name" value="TPR-like"/>
    <property type="match status" value="1"/>
</dbReference>
<organism evidence="9 10">
    <name type="scientific">Rufibacter roseus</name>
    <dbReference type="NCBI Taxonomy" id="1567108"/>
    <lineage>
        <taxon>Bacteria</taxon>
        <taxon>Pseudomonadati</taxon>
        <taxon>Bacteroidota</taxon>
        <taxon>Cytophagia</taxon>
        <taxon>Cytophagales</taxon>
        <taxon>Hymenobacteraceae</taxon>
        <taxon>Rufibacter</taxon>
    </lineage>
</organism>
<dbReference type="RefSeq" id="WP_066618241.1">
    <property type="nucleotide sequence ID" value="NZ_JBHSYQ010000001.1"/>
</dbReference>
<evidence type="ECO:0000256" key="6">
    <source>
        <dbReference type="SAM" id="SignalP"/>
    </source>
</evidence>
<evidence type="ECO:0000256" key="2">
    <source>
        <dbReference type="ARBA" id="ARBA00006275"/>
    </source>
</evidence>
<comment type="caution">
    <text evidence="9">The sequence shown here is derived from an EMBL/GenBank/DDBJ whole genome shotgun (WGS) entry which is preliminary data.</text>
</comment>
<proteinExistence type="inferred from homology"/>
<accession>A0ABW2DHD7</accession>
<comment type="similarity">
    <text evidence="2">Belongs to the SusD family.</text>
</comment>
<dbReference type="Pfam" id="PF07980">
    <property type="entry name" value="SusD_RagB"/>
    <property type="match status" value="1"/>
</dbReference>
<keyword evidence="3 6" id="KW-0732">Signal</keyword>
<reference evidence="10" key="1">
    <citation type="journal article" date="2019" name="Int. J. Syst. Evol. Microbiol.">
        <title>The Global Catalogue of Microorganisms (GCM) 10K type strain sequencing project: providing services to taxonomists for standard genome sequencing and annotation.</title>
        <authorList>
            <consortium name="The Broad Institute Genomics Platform"/>
            <consortium name="The Broad Institute Genome Sequencing Center for Infectious Disease"/>
            <person name="Wu L."/>
            <person name="Ma J."/>
        </authorList>
    </citation>
    <scope>NUCLEOTIDE SEQUENCE [LARGE SCALE GENOMIC DNA]</scope>
    <source>
        <strain evidence="10">CGMCC 4.7393</strain>
    </source>
</reference>
<dbReference type="PROSITE" id="PS51257">
    <property type="entry name" value="PROKAR_LIPOPROTEIN"/>
    <property type="match status" value="1"/>
</dbReference>
<comment type="subcellular location">
    <subcellularLocation>
        <location evidence="1">Cell outer membrane</location>
    </subcellularLocation>
</comment>
<dbReference type="Proteomes" id="UP001596405">
    <property type="component" value="Unassembled WGS sequence"/>
</dbReference>
<feature type="domain" description="SusD-like N-terminal" evidence="8">
    <location>
        <begin position="110"/>
        <end position="238"/>
    </location>
</feature>
<evidence type="ECO:0000256" key="3">
    <source>
        <dbReference type="ARBA" id="ARBA00022729"/>
    </source>
</evidence>
<evidence type="ECO:0000256" key="4">
    <source>
        <dbReference type="ARBA" id="ARBA00023136"/>
    </source>
</evidence>
<evidence type="ECO:0000259" key="8">
    <source>
        <dbReference type="Pfam" id="PF14322"/>
    </source>
</evidence>
<keyword evidence="4" id="KW-0472">Membrane</keyword>
<gene>
    <name evidence="9" type="ORF">ACFQHR_00645</name>
</gene>
<dbReference type="InterPro" id="IPR012944">
    <property type="entry name" value="SusD_RagB_dom"/>
</dbReference>
<dbReference type="Gene3D" id="1.25.40.390">
    <property type="match status" value="1"/>
</dbReference>
<protein>
    <submittedName>
        <fullName evidence="9">RagB/SusD family nutrient uptake outer membrane protein</fullName>
    </submittedName>
</protein>
<name>A0ABW2DHD7_9BACT</name>
<evidence type="ECO:0000313" key="10">
    <source>
        <dbReference type="Proteomes" id="UP001596405"/>
    </source>
</evidence>
<evidence type="ECO:0000313" key="9">
    <source>
        <dbReference type="EMBL" id="MFC6996104.1"/>
    </source>
</evidence>
<feature type="signal peptide" evidence="6">
    <location>
        <begin position="1"/>
        <end position="17"/>
    </location>
</feature>